<dbReference type="AlphaFoldDB" id="A0A602YVS6"/>
<proteinExistence type="predicted"/>
<comment type="caution">
    <text evidence="1">The sequence shown here is derived from an EMBL/GenBank/DDBJ whole genome shotgun (WGS) entry which is preliminary data.</text>
</comment>
<protein>
    <submittedName>
        <fullName evidence="1">Uncharacterized protein</fullName>
    </submittedName>
</protein>
<organism evidence="1">
    <name type="scientific">Salmonella enterica subsp. enterica serovar Pensacola</name>
    <dbReference type="NCBI Taxonomy" id="34042"/>
    <lineage>
        <taxon>Bacteria</taxon>
        <taxon>Pseudomonadati</taxon>
        <taxon>Pseudomonadota</taxon>
        <taxon>Gammaproteobacteria</taxon>
        <taxon>Enterobacterales</taxon>
        <taxon>Enterobacteriaceae</taxon>
        <taxon>Salmonella</taxon>
    </lineage>
</organism>
<reference evidence="1" key="1">
    <citation type="submission" date="2018-07" db="EMBL/GenBank/DDBJ databases">
        <authorList>
            <consortium name="PulseNet: The National Subtyping Network for Foodborne Disease Surveillance"/>
            <person name="Tarr C.L."/>
            <person name="Trees E."/>
            <person name="Katz L.S."/>
            <person name="Carleton-Romer H.A."/>
            <person name="Stroika S."/>
            <person name="Kucerova Z."/>
            <person name="Roache K.F."/>
            <person name="Sabol A.L."/>
            <person name="Besser J."/>
            <person name="Gerner-Smidt P."/>
        </authorList>
    </citation>
    <scope>NUCLEOTIDE SEQUENCE [LARGE SCALE GENOMIC DNA]</scope>
    <source>
        <strain evidence="1">PNUSAS006183</strain>
    </source>
</reference>
<dbReference type="Proteomes" id="UP000839894">
    <property type="component" value="Unassembled WGS sequence"/>
</dbReference>
<gene>
    <name evidence="1" type="ORF">BWQ27_03335</name>
</gene>
<accession>A0A602YVS6</accession>
<evidence type="ECO:0000313" key="1">
    <source>
        <dbReference type="EMBL" id="ECT8495262.1"/>
    </source>
</evidence>
<sequence length="73" mass="8356">MALTVTSAQYPRPGERHVYIMNNGSVVHEMPHLPPRIGMRFYDAAGHSIRTSSVINEMKAAVKRHKEKWRLAK</sequence>
<name>A0A602YVS6_SALET</name>
<dbReference type="EMBL" id="AAKOBS010000002">
    <property type="protein sequence ID" value="ECT8495262.1"/>
    <property type="molecule type" value="Genomic_DNA"/>
</dbReference>